<protein>
    <submittedName>
        <fullName evidence="2">Uncharacterized protein</fullName>
    </submittedName>
</protein>
<dbReference type="Proteomes" id="UP000663879">
    <property type="component" value="Unassembled WGS sequence"/>
</dbReference>
<evidence type="ECO:0000313" key="2">
    <source>
        <dbReference type="EMBL" id="CAF0953823.1"/>
    </source>
</evidence>
<dbReference type="AlphaFoldDB" id="A0A814D8U9"/>
<evidence type="ECO:0000313" key="3">
    <source>
        <dbReference type="Proteomes" id="UP000663879"/>
    </source>
</evidence>
<reference evidence="2" key="1">
    <citation type="submission" date="2021-02" db="EMBL/GenBank/DDBJ databases">
        <authorList>
            <person name="Nowell W R."/>
        </authorList>
    </citation>
    <scope>NUCLEOTIDE SEQUENCE</scope>
    <source>
        <strain evidence="2">Ploen Becks lab</strain>
    </source>
</reference>
<accession>A0A814D8U9</accession>
<name>A0A814D8U9_9BILA</name>
<keyword evidence="3" id="KW-1185">Reference proteome</keyword>
<feature type="compositionally biased region" description="Polar residues" evidence="1">
    <location>
        <begin position="143"/>
        <end position="161"/>
    </location>
</feature>
<dbReference type="EMBL" id="CAJNOC010002830">
    <property type="protein sequence ID" value="CAF0953823.1"/>
    <property type="molecule type" value="Genomic_DNA"/>
</dbReference>
<feature type="region of interest" description="Disordered" evidence="1">
    <location>
        <begin position="143"/>
        <end position="169"/>
    </location>
</feature>
<gene>
    <name evidence="2" type="ORF">OXX778_LOCUS14087</name>
</gene>
<organism evidence="2 3">
    <name type="scientific">Brachionus calyciflorus</name>
    <dbReference type="NCBI Taxonomy" id="104777"/>
    <lineage>
        <taxon>Eukaryota</taxon>
        <taxon>Metazoa</taxon>
        <taxon>Spiralia</taxon>
        <taxon>Gnathifera</taxon>
        <taxon>Rotifera</taxon>
        <taxon>Eurotatoria</taxon>
        <taxon>Monogononta</taxon>
        <taxon>Pseudotrocha</taxon>
        <taxon>Ploima</taxon>
        <taxon>Brachionidae</taxon>
        <taxon>Brachionus</taxon>
    </lineage>
</organism>
<evidence type="ECO:0000256" key="1">
    <source>
        <dbReference type="SAM" id="MobiDB-lite"/>
    </source>
</evidence>
<feature type="non-terminal residue" evidence="2">
    <location>
        <position position="169"/>
    </location>
</feature>
<sequence length="169" mass="20157">MENKKNDGGGRRRQARSPYNFNINRSRIIRTNLARRIRNRQQHEQVLIDISSIMENILDRFDRFAQQTSIIFNNISRWDTLEQDSQIISPPQEINQLNHDENIHLNQNENVIINQDDNILVNQNENVIINQDENIMLNQQNHKTSASNLQNETNFSSQTWENRFDRFQQ</sequence>
<comment type="caution">
    <text evidence="2">The sequence shown here is derived from an EMBL/GenBank/DDBJ whole genome shotgun (WGS) entry which is preliminary data.</text>
</comment>
<proteinExistence type="predicted"/>